<dbReference type="Proteomes" id="UP000813824">
    <property type="component" value="Unassembled WGS sequence"/>
</dbReference>
<comment type="caution">
    <text evidence="5">The sequence shown here is derived from an EMBL/GenBank/DDBJ whole genome shotgun (WGS) entry which is preliminary data.</text>
</comment>
<accession>A0A8K0UIG5</accession>
<proteinExistence type="inferred from homology"/>
<keyword evidence="3" id="KW-0808">Transferase</keyword>
<dbReference type="InterPro" id="IPR002088">
    <property type="entry name" value="Prenyl_trans_a"/>
</dbReference>
<dbReference type="PANTHER" id="PTHR11129:SF3">
    <property type="entry name" value="PROTEIN PRENYLTRANSFERASE ALPHA SUBUNIT REPEAT-CONTAINING PROTEIN 1"/>
    <property type="match status" value="1"/>
</dbReference>
<dbReference type="Pfam" id="PF01239">
    <property type="entry name" value="PPTA"/>
    <property type="match status" value="1"/>
</dbReference>
<organism evidence="5 6">
    <name type="scientific">Cristinia sonorae</name>
    <dbReference type="NCBI Taxonomy" id="1940300"/>
    <lineage>
        <taxon>Eukaryota</taxon>
        <taxon>Fungi</taxon>
        <taxon>Dikarya</taxon>
        <taxon>Basidiomycota</taxon>
        <taxon>Agaricomycotina</taxon>
        <taxon>Agaricomycetes</taxon>
        <taxon>Agaricomycetidae</taxon>
        <taxon>Agaricales</taxon>
        <taxon>Pleurotineae</taxon>
        <taxon>Stephanosporaceae</taxon>
        <taxon>Cristinia</taxon>
    </lineage>
</organism>
<evidence type="ECO:0000256" key="3">
    <source>
        <dbReference type="ARBA" id="ARBA00022679"/>
    </source>
</evidence>
<keyword evidence="4" id="KW-0677">Repeat</keyword>
<dbReference type="OrthoDB" id="1924260at2759"/>
<evidence type="ECO:0000313" key="5">
    <source>
        <dbReference type="EMBL" id="KAH8087849.1"/>
    </source>
</evidence>
<keyword evidence="6" id="KW-1185">Reference proteome</keyword>
<gene>
    <name evidence="5" type="ORF">BXZ70DRAFT_537788</name>
</gene>
<evidence type="ECO:0000256" key="1">
    <source>
        <dbReference type="ARBA" id="ARBA00006734"/>
    </source>
</evidence>
<dbReference type="EMBL" id="JAEVFJ010000040">
    <property type="protein sequence ID" value="KAH8087849.1"/>
    <property type="molecule type" value="Genomic_DNA"/>
</dbReference>
<sequence length="421" mass="46645">MSLVSDIGEVLNSDQPLTSIEVLPGDADIWLSQDPTGQRGFLLQEGNLGIPQKVVYKAYIQAISVFQSCPSSRRLLDGQTQRTKGDSSRGGIDASTITRLIHSSSVMLLANPAHQTALNARKRLVLAGLVDPLVELRLMAALLTLRECSKESIIWHHRRWLLRFIGNRVSQNGFGGSSSSEGSTGDLIADEDTLDGVHLSLALLGEELKVASKAVETYRRNYFAWSHRTRVVDALLASVHMLRSIDSKGKGPSSSESDDELLPVLMEEHKWATKWVDLHVSDYTAMQYLRRIDTLMRRSSILSPQSSGISDIDPGISQHSLSLLQGYPEYESVWMYARFAGAKEDVGPFAVEKIHGRLGAENRKAEYRQGVQLNARRFLAWTAFCQKTAHLTPRDALLGSEDTIDILLRTAPRDPRSIPSS</sequence>
<dbReference type="AlphaFoldDB" id="A0A8K0UIG5"/>
<dbReference type="Gene3D" id="1.25.40.120">
    <property type="entry name" value="Protein prenylyltransferase"/>
    <property type="match status" value="1"/>
</dbReference>
<evidence type="ECO:0000256" key="4">
    <source>
        <dbReference type="ARBA" id="ARBA00022737"/>
    </source>
</evidence>
<protein>
    <submittedName>
        <fullName evidence="5">Uncharacterized protein</fullName>
    </submittedName>
</protein>
<dbReference type="PANTHER" id="PTHR11129">
    <property type="entry name" value="PROTEIN FARNESYLTRANSFERASE ALPHA SUBUNIT/RAB GERANYLGERANYL TRANSFERASE ALPHA SUBUNIT"/>
    <property type="match status" value="1"/>
</dbReference>
<evidence type="ECO:0000313" key="6">
    <source>
        <dbReference type="Proteomes" id="UP000813824"/>
    </source>
</evidence>
<keyword evidence="2" id="KW-0637">Prenyltransferase</keyword>
<dbReference type="GO" id="GO:0005737">
    <property type="term" value="C:cytoplasm"/>
    <property type="evidence" value="ECO:0007669"/>
    <property type="project" value="TreeGrafter"/>
</dbReference>
<reference evidence="5" key="1">
    <citation type="journal article" date="2021" name="New Phytol.">
        <title>Evolutionary innovations through gain and loss of genes in the ectomycorrhizal Boletales.</title>
        <authorList>
            <person name="Wu G."/>
            <person name="Miyauchi S."/>
            <person name="Morin E."/>
            <person name="Kuo A."/>
            <person name="Drula E."/>
            <person name="Varga T."/>
            <person name="Kohler A."/>
            <person name="Feng B."/>
            <person name="Cao Y."/>
            <person name="Lipzen A."/>
            <person name="Daum C."/>
            <person name="Hundley H."/>
            <person name="Pangilinan J."/>
            <person name="Johnson J."/>
            <person name="Barry K."/>
            <person name="LaButti K."/>
            <person name="Ng V."/>
            <person name="Ahrendt S."/>
            <person name="Min B."/>
            <person name="Choi I.G."/>
            <person name="Park H."/>
            <person name="Plett J.M."/>
            <person name="Magnuson J."/>
            <person name="Spatafora J.W."/>
            <person name="Nagy L.G."/>
            <person name="Henrissat B."/>
            <person name="Grigoriev I.V."/>
            <person name="Yang Z.L."/>
            <person name="Xu J."/>
            <person name="Martin F.M."/>
        </authorList>
    </citation>
    <scope>NUCLEOTIDE SEQUENCE</scope>
    <source>
        <strain evidence="5">KKN 215</strain>
    </source>
</reference>
<dbReference type="GO" id="GO:0008318">
    <property type="term" value="F:protein prenyltransferase activity"/>
    <property type="evidence" value="ECO:0007669"/>
    <property type="project" value="InterPro"/>
</dbReference>
<comment type="similarity">
    <text evidence="1">Belongs to the protein prenyltransferase subunit alpha family.</text>
</comment>
<dbReference type="SUPFAM" id="SSF48439">
    <property type="entry name" value="Protein prenylyltransferase"/>
    <property type="match status" value="1"/>
</dbReference>
<evidence type="ECO:0000256" key="2">
    <source>
        <dbReference type="ARBA" id="ARBA00022602"/>
    </source>
</evidence>
<name>A0A8K0UIG5_9AGAR</name>